<name>A0A2N1PNV9_9BACT</name>
<dbReference type="EMBL" id="PGXC01000009">
    <property type="protein sequence ID" value="PKK90009.1"/>
    <property type="molecule type" value="Genomic_DNA"/>
</dbReference>
<dbReference type="InterPro" id="IPR013368">
    <property type="entry name" value="YecD_YerC"/>
</dbReference>
<proteinExistence type="predicted"/>
<comment type="caution">
    <text evidence="1">The sequence shown here is derived from an EMBL/GenBank/DDBJ whole genome shotgun (WGS) entry which is preliminary data.</text>
</comment>
<dbReference type="PANTHER" id="PTHR40080:SF1">
    <property type="entry name" value="TRPR-LIKE PROTEIN YERC_YECD"/>
    <property type="match status" value="1"/>
</dbReference>
<dbReference type="Gene3D" id="1.10.1270.10">
    <property type="entry name" value="TrpR-like"/>
    <property type="match status" value="1"/>
</dbReference>
<dbReference type="Proteomes" id="UP000233256">
    <property type="component" value="Unassembled WGS sequence"/>
</dbReference>
<dbReference type="SUPFAM" id="SSF48295">
    <property type="entry name" value="TrpR-like"/>
    <property type="match status" value="1"/>
</dbReference>
<organism evidence="1 2">
    <name type="scientific">Candidatus Wallbacteria bacterium HGW-Wallbacteria-1</name>
    <dbReference type="NCBI Taxonomy" id="2013854"/>
    <lineage>
        <taxon>Bacteria</taxon>
        <taxon>Candidatus Walliibacteriota</taxon>
    </lineage>
</organism>
<sequence>MKDESLIELSTAMASISDSGEMARFLSEIHTQAELKDMVLRWRLMIMLREGVSQRGIASSLGISLCKITRGSKILKRKNSVTAELLVRRDRAMSREKNENEYSE</sequence>
<protein>
    <submittedName>
        <fullName evidence="1">Transcriptional regulator</fullName>
    </submittedName>
</protein>
<dbReference type="PANTHER" id="PTHR40080">
    <property type="entry name" value="LMO1763 PROTEIN"/>
    <property type="match status" value="1"/>
</dbReference>
<reference evidence="1 2" key="1">
    <citation type="journal article" date="2017" name="ISME J.">
        <title>Potential for microbial H2 and metal transformations associated with novel bacteria and archaea in deep terrestrial subsurface sediments.</title>
        <authorList>
            <person name="Hernsdorf A.W."/>
            <person name="Amano Y."/>
            <person name="Miyakawa K."/>
            <person name="Ise K."/>
            <person name="Suzuki Y."/>
            <person name="Anantharaman K."/>
            <person name="Probst A."/>
            <person name="Burstein D."/>
            <person name="Thomas B.C."/>
            <person name="Banfield J.F."/>
        </authorList>
    </citation>
    <scope>NUCLEOTIDE SEQUENCE [LARGE SCALE GENOMIC DNA]</scope>
    <source>
        <strain evidence="1">HGW-Wallbacteria-1</strain>
    </source>
</reference>
<dbReference type="InterPro" id="IPR010921">
    <property type="entry name" value="Trp_repressor/repl_initiator"/>
</dbReference>
<gene>
    <name evidence="1" type="ORF">CVV64_11850</name>
</gene>
<accession>A0A2N1PNV9</accession>
<evidence type="ECO:0000313" key="1">
    <source>
        <dbReference type="EMBL" id="PKK90009.1"/>
    </source>
</evidence>
<dbReference type="AlphaFoldDB" id="A0A2N1PNV9"/>
<dbReference type="Pfam" id="PF01371">
    <property type="entry name" value="Trp_repressor"/>
    <property type="match status" value="1"/>
</dbReference>
<dbReference type="GO" id="GO:0003700">
    <property type="term" value="F:DNA-binding transcription factor activity"/>
    <property type="evidence" value="ECO:0007669"/>
    <property type="project" value="InterPro"/>
</dbReference>
<dbReference type="GO" id="GO:0043565">
    <property type="term" value="F:sequence-specific DNA binding"/>
    <property type="evidence" value="ECO:0007669"/>
    <property type="project" value="InterPro"/>
</dbReference>
<dbReference type="InterPro" id="IPR000831">
    <property type="entry name" value="Trp_repress"/>
</dbReference>
<evidence type="ECO:0000313" key="2">
    <source>
        <dbReference type="Proteomes" id="UP000233256"/>
    </source>
</evidence>
<dbReference type="InterPro" id="IPR038116">
    <property type="entry name" value="TrpR-like_sf"/>
</dbReference>